<keyword evidence="8" id="KW-0732">Signal</keyword>
<dbReference type="Proteomes" id="UP000192934">
    <property type="component" value="Chromosome I"/>
</dbReference>
<dbReference type="RefSeq" id="WP_157123705.1">
    <property type="nucleotide sequence ID" value="NZ_LT840185.1"/>
</dbReference>
<dbReference type="PANTHER" id="PTHR32234:SF3">
    <property type="entry name" value="SUPPRESSION OF COPPER SENSITIVITY PROTEIN"/>
    <property type="match status" value="1"/>
</dbReference>
<dbReference type="Pfam" id="PF13899">
    <property type="entry name" value="Thioredoxin_7"/>
    <property type="match status" value="1"/>
</dbReference>
<dbReference type="GO" id="GO:0045454">
    <property type="term" value="P:cell redox homeostasis"/>
    <property type="evidence" value="ECO:0007669"/>
    <property type="project" value="TreeGrafter"/>
</dbReference>
<protein>
    <submittedName>
        <fullName evidence="10">Thiol:disulfide interchange protein</fullName>
    </submittedName>
</protein>
<evidence type="ECO:0000256" key="5">
    <source>
        <dbReference type="ARBA" id="ARBA00022989"/>
    </source>
</evidence>
<dbReference type="InterPro" id="IPR036249">
    <property type="entry name" value="Thioredoxin-like_sf"/>
</dbReference>
<dbReference type="GO" id="GO:0015035">
    <property type="term" value="F:protein-disulfide reductase activity"/>
    <property type="evidence" value="ECO:0007669"/>
    <property type="project" value="TreeGrafter"/>
</dbReference>
<dbReference type="InterPro" id="IPR003834">
    <property type="entry name" value="Cyt_c_assmbl_TM_dom"/>
</dbReference>
<sequence length="691" mass="70873">MVQITAAIRLWLALFGSALALALAAAPASAQRAPNIKAALTAETDRPAPGSTVTLAFVMTPDKGWHGYWKNPGDSGMETQAAWTLPEGVTAGPLTYPTPKRLIVAGLMNYVYEGRYAQLVDLTIPAGLAPGTRLPIRVKLDYLACTDEICVPESATLAKDLIVGSGGAERRAEFDAWRAELPRPLGSPATFAAAGGKLRLAIPVPAAMALDDPYVFPLADGMIDYAAAQAISRSGDLLIVETEAGGQASGAKAIEGVLAIGGRSGLSFEAVPGTVPAAGVPIAAASEAQGGGESATAILAALAGALIGGLLLNIMPCVFPILSLKALSLAKAGGDEAAARRDALAYTAGAVLICLALGGALLALRASGAAAGWAFQLQDPRVILLLLLLVSAIALNLAGLFEIPAITAGSRLAASGGAAGSFWTGALAAFIATPCTGPFMGAALGAALVLPPAAALAVFAGLGLGLALPFLLLGFVPALRRKLPRPGPWMDRLRRILSIPMFLTALGLAWILGRQAGADGMALGLAAALVLGLGLWWLGRRQEAGSRAWLPLAPAALAAVAAMALVPTVATSPAGASTSATLPTEPFSETRLAALQAESRPVFVYFTADWCVTCKVNEKAALERQEVADSFAAKDVQVLVGDWTRGDAAIGRFLEKHGRSGVPLYLWYAPGKPVEVLPQVLTPSRLTELKI</sequence>
<evidence type="ECO:0000256" key="8">
    <source>
        <dbReference type="SAM" id="SignalP"/>
    </source>
</evidence>
<dbReference type="CDD" id="cd02953">
    <property type="entry name" value="DsbDgamma"/>
    <property type="match status" value="1"/>
</dbReference>
<evidence type="ECO:0000256" key="7">
    <source>
        <dbReference type="SAM" id="Phobius"/>
    </source>
</evidence>
<dbReference type="InterPro" id="IPR028250">
    <property type="entry name" value="DsbDN"/>
</dbReference>
<dbReference type="Pfam" id="PF11412">
    <property type="entry name" value="DsbD_N"/>
    <property type="match status" value="1"/>
</dbReference>
<dbReference type="EMBL" id="LT840185">
    <property type="protein sequence ID" value="SMF63067.1"/>
    <property type="molecule type" value="Genomic_DNA"/>
</dbReference>
<evidence type="ECO:0000256" key="2">
    <source>
        <dbReference type="ARBA" id="ARBA00022475"/>
    </source>
</evidence>
<keyword evidence="11" id="KW-1185">Reference proteome</keyword>
<dbReference type="Pfam" id="PF02683">
    <property type="entry name" value="DsbD_TM"/>
    <property type="match status" value="1"/>
</dbReference>
<proteinExistence type="predicted"/>
<feature type="transmembrane region" description="Helical" evidence="7">
    <location>
        <begin position="297"/>
        <end position="322"/>
    </location>
</feature>
<keyword evidence="5 7" id="KW-1133">Transmembrane helix</keyword>
<name>A0A1X7G403_9SPHN</name>
<dbReference type="InterPro" id="IPR035671">
    <property type="entry name" value="DsbD_gamma"/>
</dbReference>
<dbReference type="OrthoDB" id="9811036at2"/>
<gene>
    <name evidence="10" type="ORF">SAMN06295910_1045</name>
</gene>
<evidence type="ECO:0000256" key="6">
    <source>
        <dbReference type="ARBA" id="ARBA00023136"/>
    </source>
</evidence>
<evidence type="ECO:0000313" key="10">
    <source>
        <dbReference type="EMBL" id="SMF63067.1"/>
    </source>
</evidence>
<keyword evidence="6 7" id="KW-0472">Membrane</keyword>
<feature type="transmembrane region" description="Helical" evidence="7">
    <location>
        <begin position="343"/>
        <end position="362"/>
    </location>
</feature>
<feature type="transmembrane region" description="Helical" evidence="7">
    <location>
        <begin position="550"/>
        <end position="570"/>
    </location>
</feature>
<organism evidence="10 11">
    <name type="scientific">Allosphingosinicella indica</name>
    <dbReference type="NCBI Taxonomy" id="941907"/>
    <lineage>
        <taxon>Bacteria</taxon>
        <taxon>Pseudomonadati</taxon>
        <taxon>Pseudomonadota</taxon>
        <taxon>Alphaproteobacteria</taxon>
        <taxon>Sphingomonadales</taxon>
        <taxon>Sphingomonadaceae</taxon>
        <taxon>Allosphingosinicella</taxon>
    </lineage>
</organism>
<keyword evidence="4" id="KW-0201">Cytochrome c-type biogenesis</keyword>
<feature type="domain" description="Thioredoxin" evidence="9">
    <location>
        <begin position="571"/>
        <end position="691"/>
    </location>
</feature>
<dbReference type="GO" id="GO:0017004">
    <property type="term" value="P:cytochrome complex assembly"/>
    <property type="evidence" value="ECO:0007669"/>
    <property type="project" value="UniProtKB-KW"/>
</dbReference>
<dbReference type="AlphaFoldDB" id="A0A1X7G403"/>
<feature type="signal peptide" evidence="8">
    <location>
        <begin position="1"/>
        <end position="20"/>
    </location>
</feature>
<dbReference type="Gene3D" id="3.40.30.10">
    <property type="entry name" value="Glutaredoxin"/>
    <property type="match status" value="1"/>
</dbReference>
<dbReference type="PANTHER" id="PTHR32234">
    <property type="entry name" value="THIOL:DISULFIDE INTERCHANGE PROTEIN DSBD"/>
    <property type="match status" value="1"/>
</dbReference>
<feature type="transmembrane region" description="Helical" evidence="7">
    <location>
        <begin position="453"/>
        <end position="476"/>
    </location>
</feature>
<dbReference type="STRING" id="941907.SAMN06295910_1045"/>
<dbReference type="InterPro" id="IPR013766">
    <property type="entry name" value="Thioredoxin_domain"/>
</dbReference>
<feature type="transmembrane region" description="Helical" evidence="7">
    <location>
        <begin position="520"/>
        <end position="538"/>
    </location>
</feature>
<comment type="subcellular location">
    <subcellularLocation>
        <location evidence="1">Cell membrane</location>
        <topology evidence="1">Multi-pass membrane protein</topology>
    </subcellularLocation>
</comment>
<dbReference type="PROSITE" id="PS51352">
    <property type="entry name" value="THIOREDOXIN_2"/>
    <property type="match status" value="1"/>
</dbReference>
<feature type="transmembrane region" description="Helical" evidence="7">
    <location>
        <begin position="382"/>
        <end position="401"/>
    </location>
</feature>
<feature type="chain" id="PRO_5012123494" evidence="8">
    <location>
        <begin position="21"/>
        <end position="691"/>
    </location>
</feature>
<reference evidence="11" key="1">
    <citation type="submission" date="2017-04" db="EMBL/GenBank/DDBJ databases">
        <authorList>
            <person name="Varghese N."/>
            <person name="Submissions S."/>
        </authorList>
    </citation>
    <scope>NUCLEOTIDE SEQUENCE [LARGE SCALE GENOMIC DNA]</scope>
    <source>
        <strain evidence="11">Dd16</strain>
    </source>
</reference>
<feature type="transmembrane region" description="Helical" evidence="7">
    <location>
        <begin position="413"/>
        <end position="433"/>
    </location>
</feature>
<accession>A0A1X7G403</accession>
<evidence type="ECO:0000313" key="11">
    <source>
        <dbReference type="Proteomes" id="UP000192934"/>
    </source>
</evidence>
<evidence type="ECO:0000256" key="1">
    <source>
        <dbReference type="ARBA" id="ARBA00004651"/>
    </source>
</evidence>
<keyword evidence="2" id="KW-1003">Cell membrane</keyword>
<evidence type="ECO:0000256" key="3">
    <source>
        <dbReference type="ARBA" id="ARBA00022692"/>
    </source>
</evidence>
<keyword evidence="3 7" id="KW-0812">Transmembrane</keyword>
<dbReference type="GO" id="GO:0005886">
    <property type="term" value="C:plasma membrane"/>
    <property type="evidence" value="ECO:0007669"/>
    <property type="project" value="UniProtKB-SubCell"/>
</dbReference>
<dbReference type="SUPFAM" id="SSF52833">
    <property type="entry name" value="Thioredoxin-like"/>
    <property type="match status" value="1"/>
</dbReference>
<evidence type="ECO:0000259" key="9">
    <source>
        <dbReference type="PROSITE" id="PS51352"/>
    </source>
</evidence>
<evidence type="ECO:0000256" key="4">
    <source>
        <dbReference type="ARBA" id="ARBA00022748"/>
    </source>
</evidence>
<feature type="transmembrane region" description="Helical" evidence="7">
    <location>
        <begin position="496"/>
        <end position="514"/>
    </location>
</feature>